<evidence type="ECO:0000313" key="1">
    <source>
        <dbReference type="EMBL" id="GFO17899.1"/>
    </source>
</evidence>
<dbReference type="InterPro" id="IPR036921">
    <property type="entry name" value="PurM-like_N_sf"/>
</dbReference>
<proteinExistence type="predicted"/>
<gene>
    <name evidence="1" type="ORF">PoB_004440400</name>
</gene>
<dbReference type="GO" id="GO:0006164">
    <property type="term" value="P:purine nucleotide biosynthetic process"/>
    <property type="evidence" value="ECO:0007669"/>
    <property type="project" value="TreeGrafter"/>
</dbReference>
<evidence type="ECO:0000313" key="2">
    <source>
        <dbReference type="Proteomes" id="UP000735302"/>
    </source>
</evidence>
<comment type="caution">
    <text evidence="1">The sequence shown here is derived from an EMBL/GenBank/DDBJ whole genome shotgun (WGS) entry which is preliminary data.</text>
</comment>
<dbReference type="SUPFAM" id="SSF55326">
    <property type="entry name" value="PurM N-terminal domain-like"/>
    <property type="match status" value="1"/>
</dbReference>
<dbReference type="GO" id="GO:0005737">
    <property type="term" value="C:cytoplasm"/>
    <property type="evidence" value="ECO:0007669"/>
    <property type="project" value="TreeGrafter"/>
</dbReference>
<protein>
    <submittedName>
        <fullName evidence="1">Phosphoribosylformylglycinamidine synthase</fullName>
    </submittedName>
</protein>
<dbReference type="AlphaFoldDB" id="A0AAV4BCP0"/>
<dbReference type="PANTHER" id="PTHR10099:SF1">
    <property type="entry name" value="PHOSPHORIBOSYLFORMYLGLYCINAMIDINE SYNTHASE"/>
    <property type="match status" value="1"/>
</dbReference>
<accession>A0AAV4BCP0</accession>
<dbReference type="GO" id="GO:0004642">
    <property type="term" value="F:phosphoribosylformylglycinamidine synthase activity"/>
    <property type="evidence" value="ECO:0007669"/>
    <property type="project" value="TreeGrafter"/>
</dbReference>
<organism evidence="1 2">
    <name type="scientific">Plakobranchus ocellatus</name>
    <dbReference type="NCBI Taxonomy" id="259542"/>
    <lineage>
        <taxon>Eukaryota</taxon>
        <taxon>Metazoa</taxon>
        <taxon>Spiralia</taxon>
        <taxon>Lophotrochozoa</taxon>
        <taxon>Mollusca</taxon>
        <taxon>Gastropoda</taxon>
        <taxon>Heterobranchia</taxon>
        <taxon>Euthyneura</taxon>
        <taxon>Panpulmonata</taxon>
        <taxon>Sacoglossa</taxon>
        <taxon>Placobranchoidea</taxon>
        <taxon>Plakobranchidae</taxon>
        <taxon>Plakobranchus</taxon>
    </lineage>
</organism>
<sequence>MIGMLDRHSRIAPVLEGKRERNTLKFRQSQPTRPKAKQGPPRIAIQGFPVKVIEAENAAGPGKFSIETNLTRHIIFTAETHNFPTGVAPFPGATTGTGGRIRDVQATGRGAHVVIGTAGYSFGALNMPGYDLPWEDTELEYPPNLARPLEVAVEASNGASDYGNKFGEPVLCGFARSCCLVTPSGERREYVKPIMFSGGLGMMDARHVNKDKPEKCESPKKHNSISIRRNILCPVSPLD</sequence>
<dbReference type="EMBL" id="BLXT01004907">
    <property type="protein sequence ID" value="GFO17899.1"/>
    <property type="molecule type" value="Genomic_DNA"/>
</dbReference>
<dbReference type="Proteomes" id="UP000735302">
    <property type="component" value="Unassembled WGS sequence"/>
</dbReference>
<dbReference type="Gene3D" id="3.30.1330.10">
    <property type="entry name" value="PurM-like, N-terminal domain"/>
    <property type="match status" value="1"/>
</dbReference>
<name>A0AAV4BCP0_9GAST</name>
<keyword evidence="2" id="KW-1185">Reference proteome</keyword>
<reference evidence="1 2" key="1">
    <citation type="journal article" date="2021" name="Elife">
        <title>Chloroplast acquisition without the gene transfer in kleptoplastic sea slugs, Plakobranchus ocellatus.</title>
        <authorList>
            <person name="Maeda T."/>
            <person name="Takahashi S."/>
            <person name="Yoshida T."/>
            <person name="Shimamura S."/>
            <person name="Takaki Y."/>
            <person name="Nagai Y."/>
            <person name="Toyoda A."/>
            <person name="Suzuki Y."/>
            <person name="Arimoto A."/>
            <person name="Ishii H."/>
            <person name="Satoh N."/>
            <person name="Nishiyama T."/>
            <person name="Hasebe M."/>
            <person name="Maruyama T."/>
            <person name="Minagawa J."/>
            <person name="Obokata J."/>
            <person name="Shigenobu S."/>
        </authorList>
    </citation>
    <scope>NUCLEOTIDE SEQUENCE [LARGE SCALE GENOMIC DNA]</scope>
</reference>
<dbReference type="PANTHER" id="PTHR10099">
    <property type="entry name" value="PHOSPHORIBOSYLFORMYLGLYCINAMIDINE SYNTHASE"/>
    <property type="match status" value="1"/>
</dbReference>